<dbReference type="PANTHER" id="PTHR10978:SF5">
    <property type="entry name" value="SUCCINATE DEHYDROGENASE CYTOCHROME B560 SUBUNIT, MITOCHONDRIAL"/>
    <property type="match status" value="1"/>
</dbReference>
<feature type="transmembrane region" description="Helical" evidence="14">
    <location>
        <begin position="50"/>
        <end position="70"/>
    </location>
</feature>
<dbReference type="InterPro" id="IPR014314">
    <property type="entry name" value="Succ_DH_cytb556"/>
</dbReference>
<evidence type="ECO:0000256" key="1">
    <source>
        <dbReference type="ARBA" id="ARBA00001971"/>
    </source>
</evidence>
<sequence>MPHFHLGLQRRRTGGAMSKSPATREFARRERPLSPHLTVYRPPITMTMSIIHRVTGGALYFGTLLVALWLMAAASSQSTFDAVNWAFGSWLGRLVLLFYTWALMHHMLGGVRHLIWDTGAGLEKDTASRVAWATLAGSIVLTLLIWIAGYMARGA</sequence>
<dbReference type="PROSITE" id="PS01001">
    <property type="entry name" value="SDH_CYT_2"/>
    <property type="match status" value="1"/>
</dbReference>
<dbReference type="Pfam" id="PF01127">
    <property type="entry name" value="Sdh_cyt"/>
    <property type="match status" value="1"/>
</dbReference>
<dbReference type="NCBIfam" id="TIGR02970">
    <property type="entry name" value="succ_dehyd_cytB"/>
    <property type="match status" value="1"/>
</dbReference>
<gene>
    <name evidence="15" type="ORF">MES4922_60020</name>
</gene>
<evidence type="ECO:0000256" key="2">
    <source>
        <dbReference type="ARBA" id="ARBA00004050"/>
    </source>
</evidence>
<feature type="transmembrane region" description="Helical" evidence="14">
    <location>
        <begin position="90"/>
        <end position="109"/>
    </location>
</feature>
<comment type="caution">
    <text evidence="15">The sequence shown here is derived from an EMBL/GenBank/DDBJ whole genome shotgun (WGS) entry which is preliminary data.</text>
</comment>
<reference evidence="15" key="1">
    <citation type="submission" date="2022-03" db="EMBL/GenBank/DDBJ databases">
        <authorList>
            <person name="Brunel B."/>
        </authorList>
    </citation>
    <scope>NUCLEOTIDE SEQUENCE</scope>
    <source>
        <strain evidence="15">STM4922sample</strain>
    </source>
</reference>
<dbReference type="Gene3D" id="1.20.1300.10">
    <property type="entry name" value="Fumarate reductase/succinate dehydrogenase, transmembrane subunit"/>
    <property type="match status" value="1"/>
</dbReference>
<proteinExistence type="inferred from homology"/>
<evidence type="ECO:0000313" key="15">
    <source>
        <dbReference type="EMBL" id="CAH2406958.1"/>
    </source>
</evidence>
<accession>A0ABN8KBZ1</accession>
<organism evidence="15 16">
    <name type="scientific">Mesorhizobium ventifaucium</name>
    <dbReference type="NCBI Taxonomy" id="666020"/>
    <lineage>
        <taxon>Bacteria</taxon>
        <taxon>Pseudomonadati</taxon>
        <taxon>Pseudomonadota</taxon>
        <taxon>Alphaproteobacteria</taxon>
        <taxon>Hyphomicrobiales</taxon>
        <taxon>Phyllobacteriaceae</taxon>
        <taxon>Mesorhizobium</taxon>
    </lineage>
</organism>
<dbReference type="PROSITE" id="PS01000">
    <property type="entry name" value="SDH_CYT_1"/>
    <property type="match status" value="1"/>
</dbReference>
<evidence type="ECO:0000256" key="9">
    <source>
        <dbReference type="ARBA" id="ARBA00022989"/>
    </source>
</evidence>
<comment type="cofactor">
    <cofactor evidence="1">
        <name>heme</name>
        <dbReference type="ChEBI" id="CHEBI:30413"/>
    </cofactor>
</comment>
<keyword evidence="11 14" id="KW-0472">Membrane</keyword>
<protein>
    <recommendedName>
        <fullName evidence="5">Succinate dehydrogenase cytochrome b556 subunit</fullName>
    </recommendedName>
</protein>
<evidence type="ECO:0000256" key="13">
    <source>
        <dbReference type="SAM" id="MobiDB-lite"/>
    </source>
</evidence>
<name>A0ABN8KBZ1_9HYPH</name>
<evidence type="ECO:0000256" key="14">
    <source>
        <dbReference type="SAM" id="Phobius"/>
    </source>
</evidence>
<evidence type="ECO:0000256" key="12">
    <source>
        <dbReference type="ARBA" id="ARBA00025912"/>
    </source>
</evidence>
<dbReference type="PANTHER" id="PTHR10978">
    <property type="entry name" value="SUCCINATE DEHYDROGENASE CYTOCHROME B560 SUBUNIT"/>
    <property type="match status" value="1"/>
</dbReference>
<keyword evidence="6" id="KW-0349">Heme</keyword>
<evidence type="ECO:0000313" key="16">
    <source>
        <dbReference type="Proteomes" id="UP001152604"/>
    </source>
</evidence>
<evidence type="ECO:0000256" key="4">
    <source>
        <dbReference type="ARBA" id="ARBA00007244"/>
    </source>
</evidence>
<dbReference type="InterPro" id="IPR034804">
    <property type="entry name" value="SQR/QFR_C/D"/>
</dbReference>
<dbReference type="InterPro" id="IPR018495">
    <property type="entry name" value="Succ_DH_cyt_bsu_CS"/>
</dbReference>
<feature type="transmembrane region" description="Helical" evidence="14">
    <location>
        <begin position="130"/>
        <end position="152"/>
    </location>
</feature>
<keyword evidence="16" id="KW-1185">Reference proteome</keyword>
<keyword evidence="8" id="KW-0479">Metal-binding</keyword>
<dbReference type="Proteomes" id="UP001152604">
    <property type="component" value="Unassembled WGS sequence"/>
</dbReference>
<dbReference type="EMBL" id="CAKXZS010000056">
    <property type="protein sequence ID" value="CAH2406958.1"/>
    <property type="molecule type" value="Genomic_DNA"/>
</dbReference>
<evidence type="ECO:0000256" key="6">
    <source>
        <dbReference type="ARBA" id="ARBA00022617"/>
    </source>
</evidence>
<comment type="subcellular location">
    <subcellularLocation>
        <location evidence="3">Membrane</location>
        <topology evidence="3">Multi-pass membrane protein</topology>
    </subcellularLocation>
</comment>
<comment type="function">
    <text evidence="2">Membrane-anchoring subunit of succinate dehydrogenase (SDH).</text>
</comment>
<evidence type="ECO:0000256" key="11">
    <source>
        <dbReference type="ARBA" id="ARBA00023136"/>
    </source>
</evidence>
<evidence type="ECO:0000256" key="5">
    <source>
        <dbReference type="ARBA" id="ARBA00020076"/>
    </source>
</evidence>
<comment type="similarity">
    <text evidence="4">Belongs to the cytochrome b560 family.</text>
</comment>
<evidence type="ECO:0000256" key="3">
    <source>
        <dbReference type="ARBA" id="ARBA00004141"/>
    </source>
</evidence>
<evidence type="ECO:0000256" key="10">
    <source>
        <dbReference type="ARBA" id="ARBA00023004"/>
    </source>
</evidence>
<dbReference type="PIRSF" id="PIRSF000178">
    <property type="entry name" value="SDH_cyt_b560"/>
    <property type="match status" value="1"/>
</dbReference>
<dbReference type="CDD" id="cd03499">
    <property type="entry name" value="SQR_TypeC_SdhC"/>
    <property type="match status" value="1"/>
</dbReference>
<dbReference type="SUPFAM" id="SSF81343">
    <property type="entry name" value="Fumarate reductase respiratory complex transmembrane subunits"/>
    <property type="match status" value="1"/>
</dbReference>
<keyword evidence="10" id="KW-0408">Iron</keyword>
<keyword evidence="7 14" id="KW-0812">Transmembrane</keyword>
<keyword evidence="9 14" id="KW-1133">Transmembrane helix</keyword>
<evidence type="ECO:0000256" key="8">
    <source>
        <dbReference type="ARBA" id="ARBA00022723"/>
    </source>
</evidence>
<feature type="region of interest" description="Disordered" evidence="13">
    <location>
        <begin position="1"/>
        <end position="27"/>
    </location>
</feature>
<evidence type="ECO:0000256" key="7">
    <source>
        <dbReference type="ARBA" id="ARBA00022692"/>
    </source>
</evidence>
<comment type="subunit">
    <text evidence="12">Part of an enzyme complex containing four subunits: a flavoprotein, an iron-sulfur protein, plus two membrane-anchoring proteins, SdhC and SdhD. The complex can form homotrimers.</text>
</comment>
<dbReference type="InterPro" id="IPR000701">
    <property type="entry name" value="SuccDH_FuR_B_TM-su"/>
</dbReference>